<gene>
    <name evidence="1" type="ORF">HU200_024996</name>
</gene>
<dbReference type="AlphaFoldDB" id="A0A835BXF0"/>
<dbReference type="EMBL" id="JACEFO010001706">
    <property type="protein sequence ID" value="KAF8718695.1"/>
    <property type="molecule type" value="Genomic_DNA"/>
</dbReference>
<evidence type="ECO:0000313" key="2">
    <source>
        <dbReference type="Proteomes" id="UP000636709"/>
    </source>
</evidence>
<proteinExistence type="predicted"/>
<accession>A0A835BXF0</accession>
<dbReference type="Proteomes" id="UP000636709">
    <property type="component" value="Unassembled WGS sequence"/>
</dbReference>
<dbReference type="Pfam" id="PF07893">
    <property type="entry name" value="DUF1668"/>
    <property type="match status" value="1"/>
</dbReference>
<dbReference type="PANTHER" id="PTHR33085">
    <property type="entry name" value="OS12G0113100 PROTEIN-RELATED"/>
    <property type="match status" value="1"/>
</dbReference>
<dbReference type="OrthoDB" id="591320at2759"/>
<evidence type="ECO:0000313" key="1">
    <source>
        <dbReference type="EMBL" id="KAF8718695.1"/>
    </source>
</evidence>
<dbReference type="PANTHER" id="PTHR33085:SF113">
    <property type="entry name" value="OS05G0126000 PROTEIN"/>
    <property type="match status" value="1"/>
</dbReference>
<sequence length="250" mass="27799">MTMVRQFVNIIAQNYKSRQYSLHRLDVLKHLFGPSRAQAPTGGMIERLPELPPPCVRFGVPADNSKMIFFGLVSPSSSDGKILCITEAGKSLLYDADKQLISTAIPWLGSLKAPASVVSLHRSGRFEGTCVRRLTLHRSGRCQGRRHSLPLPPFASHKPALISSYTVVEGGRTICLSALGVGTYCFDRVKGEWWQAGDWVLPFDGRADYVPDLNLWLGFSLGNPHELDLQAVQHKSIRYMCTDARIHQVI</sequence>
<reference evidence="1" key="1">
    <citation type="submission" date="2020-07" db="EMBL/GenBank/DDBJ databases">
        <title>Genome sequence and genetic diversity analysis of an under-domesticated orphan crop, white fonio (Digitaria exilis).</title>
        <authorList>
            <person name="Bennetzen J.L."/>
            <person name="Chen S."/>
            <person name="Ma X."/>
            <person name="Wang X."/>
            <person name="Yssel A.E.J."/>
            <person name="Chaluvadi S.R."/>
            <person name="Johnson M."/>
            <person name="Gangashetty P."/>
            <person name="Hamidou F."/>
            <person name="Sanogo M.D."/>
            <person name="Zwaenepoel A."/>
            <person name="Wallace J."/>
            <person name="Van De Peer Y."/>
            <person name="Van Deynze A."/>
        </authorList>
    </citation>
    <scope>NUCLEOTIDE SEQUENCE</scope>
    <source>
        <tissue evidence="1">Leaves</tissue>
    </source>
</reference>
<dbReference type="InterPro" id="IPR012871">
    <property type="entry name" value="DUF1668_ORYSA"/>
</dbReference>
<organism evidence="1 2">
    <name type="scientific">Digitaria exilis</name>
    <dbReference type="NCBI Taxonomy" id="1010633"/>
    <lineage>
        <taxon>Eukaryota</taxon>
        <taxon>Viridiplantae</taxon>
        <taxon>Streptophyta</taxon>
        <taxon>Embryophyta</taxon>
        <taxon>Tracheophyta</taxon>
        <taxon>Spermatophyta</taxon>
        <taxon>Magnoliopsida</taxon>
        <taxon>Liliopsida</taxon>
        <taxon>Poales</taxon>
        <taxon>Poaceae</taxon>
        <taxon>PACMAD clade</taxon>
        <taxon>Panicoideae</taxon>
        <taxon>Panicodae</taxon>
        <taxon>Paniceae</taxon>
        <taxon>Anthephorinae</taxon>
        <taxon>Digitaria</taxon>
    </lineage>
</organism>
<comment type="caution">
    <text evidence="1">The sequence shown here is derived from an EMBL/GenBank/DDBJ whole genome shotgun (WGS) entry which is preliminary data.</text>
</comment>
<protein>
    <submittedName>
        <fullName evidence="1">Uncharacterized protein</fullName>
    </submittedName>
</protein>
<keyword evidence="2" id="KW-1185">Reference proteome</keyword>
<name>A0A835BXF0_9POAL</name>